<feature type="transmembrane region" description="Helical" evidence="6">
    <location>
        <begin position="346"/>
        <end position="363"/>
    </location>
</feature>
<dbReference type="PANTHER" id="PTHR22950:SF461">
    <property type="entry name" value="AMINO ACID TRANSPORTER TRANSMEMBRANE DOMAIN-CONTAINING PROTEIN"/>
    <property type="match status" value="1"/>
</dbReference>
<dbReference type="STRING" id="4999.A0A1Y1UQK1"/>
<evidence type="ECO:0000256" key="1">
    <source>
        <dbReference type="ARBA" id="ARBA00004141"/>
    </source>
</evidence>
<accession>A0A1Y1UQK1</accession>
<evidence type="ECO:0000313" key="9">
    <source>
        <dbReference type="Proteomes" id="UP000193218"/>
    </source>
</evidence>
<feature type="transmembrane region" description="Helical" evidence="6">
    <location>
        <begin position="74"/>
        <end position="91"/>
    </location>
</feature>
<keyword evidence="4 6" id="KW-1133">Transmembrane helix</keyword>
<dbReference type="PANTHER" id="PTHR22950">
    <property type="entry name" value="AMINO ACID TRANSPORTER"/>
    <property type="match status" value="1"/>
</dbReference>
<feature type="transmembrane region" description="Helical" evidence="6">
    <location>
        <begin position="202"/>
        <end position="221"/>
    </location>
</feature>
<comment type="subcellular location">
    <subcellularLocation>
        <location evidence="1">Membrane</location>
        <topology evidence="1">Multi-pass membrane protein</topology>
    </subcellularLocation>
</comment>
<proteinExistence type="inferred from homology"/>
<dbReference type="GO" id="GO:0016020">
    <property type="term" value="C:membrane"/>
    <property type="evidence" value="ECO:0007669"/>
    <property type="project" value="UniProtKB-SubCell"/>
</dbReference>
<feature type="transmembrane region" description="Helical" evidence="6">
    <location>
        <begin position="29"/>
        <end position="53"/>
    </location>
</feature>
<dbReference type="EMBL" id="NBSH01000002">
    <property type="protein sequence ID" value="ORX40321.1"/>
    <property type="molecule type" value="Genomic_DNA"/>
</dbReference>
<protein>
    <submittedName>
        <fullName evidence="8">Transmembrane amino acid transporter protein-domain-containing protein</fullName>
    </submittedName>
</protein>
<keyword evidence="9" id="KW-1185">Reference proteome</keyword>
<dbReference type="Pfam" id="PF01490">
    <property type="entry name" value="Aa_trans"/>
    <property type="match status" value="1"/>
</dbReference>
<comment type="similarity">
    <text evidence="2">Belongs to the amino acid/polyamine transporter 2 family.</text>
</comment>
<evidence type="ECO:0000256" key="2">
    <source>
        <dbReference type="ARBA" id="ARBA00008066"/>
    </source>
</evidence>
<gene>
    <name evidence="8" type="ORF">BD324DRAFT_273932</name>
</gene>
<feature type="transmembrane region" description="Helical" evidence="6">
    <location>
        <begin position="233"/>
        <end position="252"/>
    </location>
</feature>
<dbReference type="GO" id="GO:0015179">
    <property type="term" value="F:L-amino acid transmembrane transporter activity"/>
    <property type="evidence" value="ECO:0007669"/>
    <property type="project" value="TreeGrafter"/>
</dbReference>
<dbReference type="InterPro" id="IPR013057">
    <property type="entry name" value="AA_transpt_TM"/>
</dbReference>
<keyword evidence="3 6" id="KW-0812">Transmembrane</keyword>
<evidence type="ECO:0000256" key="4">
    <source>
        <dbReference type="ARBA" id="ARBA00022989"/>
    </source>
</evidence>
<keyword evidence="5 6" id="KW-0472">Membrane</keyword>
<evidence type="ECO:0000259" key="7">
    <source>
        <dbReference type="Pfam" id="PF01490"/>
    </source>
</evidence>
<evidence type="ECO:0000313" key="8">
    <source>
        <dbReference type="EMBL" id="ORX40321.1"/>
    </source>
</evidence>
<dbReference type="AlphaFoldDB" id="A0A1Y1UQK1"/>
<name>A0A1Y1UQK1_9TREE</name>
<sequence length="459" mass="50855">MMFFIITTDVIGPTNAPYAFSTVGFVGGVLLYLVFGLAAYYGSFLLLNLYLRLDSTKYPIHTFGELFEVFFGKVGHYLVSLMQITQIIFIVGSNNIANAQSMTLLTQNRASGPICFIVSIIIWAVIGFVNSVPFRSLRKLSYISSLNVFLNIFVCFLSMGFIAHSPPNYAAASSTYGFTAPYAPIATTVLAPPGPLSNSVNGAMNMVFGWSGLMIFVEFMNEMRRPWEFWKSFTLAEGIVLFMYLLYGAYVYGLQGQYTLPVAYQGVSSYVWQSIGNGLSLWTYTMASVTYLNIGVKIIYWLLFEECFRGPPLMSTKGFFYWTALQAHCWILSFVIGTAIPQVQTIQALIGAAILLQFSYTFPPLMQFAFDVQADASKEDGVYSPVSGVQRYDSWWSASRWRRGLFGGGAKRVAYKWFNAVFFIAALATSGLGIWGSVETIIATFKTSAATSFGCTAPV</sequence>
<organism evidence="8 9">
    <name type="scientific">Kockovaella imperatae</name>
    <dbReference type="NCBI Taxonomy" id="4999"/>
    <lineage>
        <taxon>Eukaryota</taxon>
        <taxon>Fungi</taxon>
        <taxon>Dikarya</taxon>
        <taxon>Basidiomycota</taxon>
        <taxon>Agaricomycotina</taxon>
        <taxon>Tremellomycetes</taxon>
        <taxon>Tremellales</taxon>
        <taxon>Cuniculitremaceae</taxon>
        <taxon>Kockovaella</taxon>
    </lineage>
</organism>
<dbReference type="RefSeq" id="XP_021874106.1">
    <property type="nucleotide sequence ID" value="XM_022012345.1"/>
</dbReference>
<dbReference type="InParanoid" id="A0A1Y1UQK1"/>
<comment type="caution">
    <text evidence="8">The sequence shown here is derived from an EMBL/GenBank/DDBJ whole genome shotgun (WGS) entry which is preliminary data.</text>
</comment>
<feature type="transmembrane region" description="Helical" evidence="6">
    <location>
        <begin position="319"/>
        <end position="340"/>
    </location>
</feature>
<feature type="domain" description="Amino acid transporter transmembrane" evidence="7">
    <location>
        <begin position="16"/>
        <end position="369"/>
    </location>
</feature>
<feature type="transmembrane region" description="Helical" evidence="6">
    <location>
        <begin position="417"/>
        <end position="438"/>
    </location>
</feature>
<reference evidence="8 9" key="1">
    <citation type="submission" date="2017-03" db="EMBL/GenBank/DDBJ databases">
        <title>Widespread Adenine N6-methylation of Active Genes in Fungi.</title>
        <authorList>
            <consortium name="DOE Joint Genome Institute"/>
            <person name="Mondo S.J."/>
            <person name="Dannebaum R.O."/>
            <person name="Kuo R.C."/>
            <person name="Louie K.B."/>
            <person name="Bewick A.J."/>
            <person name="Labutti K."/>
            <person name="Haridas S."/>
            <person name="Kuo A."/>
            <person name="Salamov A."/>
            <person name="Ahrendt S.R."/>
            <person name="Lau R."/>
            <person name="Bowen B.P."/>
            <person name="Lipzen A."/>
            <person name="Sullivan W."/>
            <person name="Andreopoulos W.B."/>
            <person name="Clum A."/>
            <person name="Lindquist E."/>
            <person name="Daum C."/>
            <person name="Northen T.R."/>
            <person name="Ramamoorthy G."/>
            <person name="Schmitz R.J."/>
            <person name="Gryganskyi A."/>
            <person name="Culley D."/>
            <person name="Magnuson J."/>
            <person name="James T.Y."/>
            <person name="O'Malley M.A."/>
            <person name="Stajich J.E."/>
            <person name="Spatafora J.W."/>
            <person name="Visel A."/>
            <person name="Grigoriev I.V."/>
        </authorList>
    </citation>
    <scope>NUCLEOTIDE SEQUENCE [LARGE SCALE GENOMIC DNA]</scope>
    <source>
        <strain evidence="8 9">NRRL Y-17943</strain>
    </source>
</reference>
<evidence type="ECO:0000256" key="5">
    <source>
        <dbReference type="ARBA" id="ARBA00023136"/>
    </source>
</evidence>
<evidence type="ECO:0000256" key="6">
    <source>
        <dbReference type="SAM" id="Phobius"/>
    </source>
</evidence>
<evidence type="ECO:0000256" key="3">
    <source>
        <dbReference type="ARBA" id="ARBA00022692"/>
    </source>
</evidence>
<feature type="transmembrane region" description="Helical" evidence="6">
    <location>
        <begin position="111"/>
        <end position="130"/>
    </location>
</feature>
<feature type="transmembrane region" description="Helical" evidence="6">
    <location>
        <begin position="142"/>
        <end position="163"/>
    </location>
</feature>
<dbReference type="Proteomes" id="UP000193218">
    <property type="component" value="Unassembled WGS sequence"/>
</dbReference>
<feature type="transmembrane region" description="Helical" evidence="6">
    <location>
        <begin position="281"/>
        <end position="303"/>
    </location>
</feature>
<dbReference type="OrthoDB" id="40134at2759"/>
<dbReference type="GeneID" id="33554153"/>